<evidence type="ECO:0000256" key="3">
    <source>
        <dbReference type="ARBA" id="ARBA00023027"/>
    </source>
</evidence>
<evidence type="ECO:0000256" key="1">
    <source>
        <dbReference type="ARBA" id="ARBA00007637"/>
    </source>
</evidence>
<dbReference type="Pfam" id="PF01370">
    <property type="entry name" value="Epimerase"/>
    <property type="match status" value="1"/>
</dbReference>
<dbReference type="PANTHER" id="PTHR43103">
    <property type="entry name" value="NUCLEOSIDE-DIPHOSPHATE-SUGAR EPIMERASE"/>
    <property type="match status" value="1"/>
</dbReference>
<evidence type="ECO:0000256" key="2">
    <source>
        <dbReference type="ARBA" id="ARBA00023002"/>
    </source>
</evidence>
<evidence type="ECO:0000259" key="4">
    <source>
        <dbReference type="Pfam" id="PF01370"/>
    </source>
</evidence>
<reference evidence="5 6" key="1">
    <citation type="journal article" date="2020" name="ISME J.">
        <title>Uncovering the hidden diversity of litter-decomposition mechanisms in mushroom-forming fungi.</title>
        <authorList>
            <person name="Floudas D."/>
            <person name="Bentzer J."/>
            <person name="Ahren D."/>
            <person name="Johansson T."/>
            <person name="Persson P."/>
            <person name="Tunlid A."/>
        </authorList>
    </citation>
    <scope>NUCLEOTIDE SEQUENCE [LARGE SCALE GENOMIC DNA]</scope>
    <source>
        <strain evidence="5 6">CBS 175.51</strain>
    </source>
</reference>
<evidence type="ECO:0000313" key="6">
    <source>
        <dbReference type="Proteomes" id="UP000541558"/>
    </source>
</evidence>
<keyword evidence="3" id="KW-0520">NAD</keyword>
<keyword evidence="6" id="KW-1185">Reference proteome</keyword>
<accession>A0A8H5CIH5</accession>
<feature type="domain" description="NAD-dependent epimerase/dehydratase" evidence="4">
    <location>
        <begin position="38"/>
        <end position="209"/>
    </location>
</feature>
<proteinExistence type="inferred from homology"/>
<protein>
    <recommendedName>
        <fullName evidence="4">NAD-dependent epimerase/dehydratase domain-containing protein</fullName>
    </recommendedName>
</protein>
<dbReference type="PANTHER" id="PTHR43103:SF5">
    <property type="entry name" value="4-EPIMERASE, PUTATIVE (AFU_ORTHOLOGUE AFUA_7G00360)-RELATED"/>
    <property type="match status" value="1"/>
</dbReference>
<evidence type="ECO:0000313" key="5">
    <source>
        <dbReference type="EMBL" id="KAF5342362.1"/>
    </source>
</evidence>
<name>A0A8H5CIH5_9AGAR</name>
<dbReference type="OrthoDB" id="202470at2759"/>
<organism evidence="5 6">
    <name type="scientific">Ephemerocybe angulata</name>
    <dbReference type="NCBI Taxonomy" id="980116"/>
    <lineage>
        <taxon>Eukaryota</taxon>
        <taxon>Fungi</taxon>
        <taxon>Dikarya</taxon>
        <taxon>Basidiomycota</taxon>
        <taxon>Agaricomycotina</taxon>
        <taxon>Agaricomycetes</taxon>
        <taxon>Agaricomycetidae</taxon>
        <taxon>Agaricales</taxon>
        <taxon>Agaricineae</taxon>
        <taxon>Psathyrellaceae</taxon>
        <taxon>Ephemerocybe</taxon>
    </lineage>
</organism>
<comment type="similarity">
    <text evidence="1">Belongs to the NAD(P)-dependent epimerase/dehydratase family.</text>
</comment>
<dbReference type="AlphaFoldDB" id="A0A8H5CIH5"/>
<dbReference type="InterPro" id="IPR001509">
    <property type="entry name" value="Epimerase_deHydtase"/>
</dbReference>
<dbReference type="GO" id="GO:0016491">
    <property type="term" value="F:oxidoreductase activity"/>
    <property type="evidence" value="ECO:0007669"/>
    <property type="project" value="UniProtKB-KW"/>
</dbReference>
<dbReference type="Gene3D" id="3.40.50.720">
    <property type="entry name" value="NAD(P)-binding Rossmann-like Domain"/>
    <property type="match status" value="1"/>
</dbReference>
<dbReference type="InterPro" id="IPR036291">
    <property type="entry name" value="NAD(P)-bd_dom_sf"/>
</dbReference>
<sequence length="361" mass="39447">MSRTDPPLPPTYHLDSASYQHHFYLSLPCPQSVSDMKIAVTGCNGRVGRPTVKLALLQGHEVVGIDTSAPPEDCAPQSEKYTFYTADLTNFDTTLEVLKGCDAVIHLAGAPGPGDYKVDTHNNNVVLSWNVIRACAELGINRIAQASSVNILTMVYSATLTIQYLPVDEAHPCVPDEPYGLSKLIAETQASSIVRRYPKMRIASLRLSWTVPERKTSADRDPYDSWTARDFWGYTQQDSAADAFIRAVSIEGPLAKANGVNGKELANGKGVALNGFGEGRPSKDWTSGHEAFFITAPEIAQNLDSKTLKDRFWPDIPLKAGASLEGQSGFFDCSKAREYLGWVHKEADEWAAIKEGLAKKA</sequence>
<keyword evidence="2" id="KW-0560">Oxidoreductase</keyword>
<gene>
    <name evidence="5" type="ORF">D9611_001750</name>
</gene>
<comment type="caution">
    <text evidence="5">The sequence shown here is derived from an EMBL/GenBank/DDBJ whole genome shotgun (WGS) entry which is preliminary data.</text>
</comment>
<dbReference type="EMBL" id="JAACJK010000001">
    <property type="protein sequence ID" value="KAF5342362.1"/>
    <property type="molecule type" value="Genomic_DNA"/>
</dbReference>
<dbReference type="Proteomes" id="UP000541558">
    <property type="component" value="Unassembled WGS sequence"/>
</dbReference>
<dbReference type="SUPFAM" id="SSF51735">
    <property type="entry name" value="NAD(P)-binding Rossmann-fold domains"/>
    <property type="match status" value="1"/>
</dbReference>